<sequence length="198" mass="21974">MSIHRFTVFIDACSLASPLKRNLILSLAEANLFRLRWSAPVLDETQRAIERILKQNGKPDSEANTRSIKARNCMESAFEDAMIEDFEGFLPACNGIPDLGDHHVLAAALKARSSAIVTENLKDFPDNILEPLNLVARSTDDFLVDIISLDIGRAVAAIKKMRGRFKKPEITPEALLLRMDAIGLTETVDILQPYISSL</sequence>
<feature type="domain" description="VapC50 C-terminal" evidence="2">
    <location>
        <begin position="140"/>
        <end position="192"/>
    </location>
</feature>
<geneLocation type="plasmid" evidence="3">
    <name>pZMO1960_1</name>
</geneLocation>
<feature type="domain" description="PIN" evidence="1">
    <location>
        <begin position="8"/>
        <end position="121"/>
    </location>
</feature>
<gene>
    <name evidence="3" type="ORF">B9T50_09165</name>
</gene>
<accession>A0A1Z1NE36</accession>
<evidence type="ECO:0000259" key="2">
    <source>
        <dbReference type="Pfam" id="PF26343"/>
    </source>
</evidence>
<name>A0A1Z1NE36_ZYMMB</name>
<dbReference type="Pfam" id="PF13470">
    <property type="entry name" value="PIN_3"/>
    <property type="match status" value="1"/>
</dbReference>
<dbReference type="InterPro" id="IPR058652">
    <property type="entry name" value="VapC50_C"/>
</dbReference>
<proteinExistence type="predicted"/>
<reference evidence="3" key="1">
    <citation type="submission" date="2017-06" db="EMBL/GenBank/DDBJ databases">
        <authorList>
            <person name="Kim H.J."/>
            <person name="Triplett B.A."/>
        </authorList>
    </citation>
    <scope>NUCLEOTIDE SEQUENCE</scope>
    <source>
        <strain evidence="3">NRRL B-1960</strain>
        <plasmid evidence="3">pZMO1960_1</plasmid>
    </source>
</reference>
<organism evidence="3">
    <name type="scientific">Zymomonas mobilis subsp. mobilis</name>
    <dbReference type="NCBI Taxonomy" id="120045"/>
    <lineage>
        <taxon>Bacteria</taxon>
        <taxon>Pseudomonadati</taxon>
        <taxon>Pseudomonadota</taxon>
        <taxon>Alphaproteobacteria</taxon>
        <taxon>Sphingomonadales</taxon>
        <taxon>Zymomonadaceae</taxon>
        <taxon>Zymomonas</taxon>
    </lineage>
</organism>
<keyword evidence="3" id="KW-0614">Plasmid</keyword>
<evidence type="ECO:0000259" key="1">
    <source>
        <dbReference type="Pfam" id="PF13470"/>
    </source>
</evidence>
<dbReference type="EMBL" id="CP021791">
    <property type="protein sequence ID" value="ARW77719.1"/>
    <property type="molecule type" value="Genomic_DNA"/>
</dbReference>
<dbReference type="Pfam" id="PF26343">
    <property type="entry name" value="VapC50_C"/>
    <property type="match status" value="1"/>
</dbReference>
<dbReference type="AlphaFoldDB" id="A0A1Z1NE36"/>
<evidence type="ECO:0000313" key="3">
    <source>
        <dbReference type="EMBL" id="ARW77719.1"/>
    </source>
</evidence>
<dbReference type="InterPro" id="IPR002716">
    <property type="entry name" value="PIN_dom"/>
</dbReference>
<protein>
    <submittedName>
        <fullName evidence="3">PIN domain-containing protein</fullName>
    </submittedName>
</protein>